<protein>
    <submittedName>
        <fullName evidence="2">Uncharacterized protein</fullName>
    </submittedName>
</protein>
<dbReference type="AlphaFoldDB" id="A0AA96WC60"/>
<name>A0AA96WC60_9CYAN</name>
<dbReference type="EMBL" id="CP053586">
    <property type="protein sequence ID" value="WNZ22378.1"/>
    <property type="molecule type" value="Genomic_DNA"/>
</dbReference>
<accession>A0AA96WC60</accession>
<proteinExistence type="predicted"/>
<keyword evidence="1" id="KW-1133">Transmembrane helix</keyword>
<dbReference type="RefSeq" id="WP_316433813.1">
    <property type="nucleotide sequence ID" value="NZ_CP053586.1"/>
</dbReference>
<feature type="transmembrane region" description="Helical" evidence="1">
    <location>
        <begin position="163"/>
        <end position="181"/>
    </location>
</feature>
<keyword evidence="1" id="KW-0472">Membrane</keyword>
<gene>
    <name evidence="2" type="ORF">HJG54_05530</name>
</gene>
<evidence type="ECO:0000313" key="2">
    <source>
        <dbReference type="EMBL" id="WNZ22378.1"/>
    </source>
</evidence>
<feature type="transmembrane region" description="Helical" evidence="1">
    <location>
        <begin position="65"/>
        <end position="87"/>
    </location>
</feature>
<evidence type="ECO:0000256" key="1">
    <source>
        <dbReference type="SAM" id="Phobius"/>
    </source>
</evidence>
<reference evidence="2" key="1">
    <citation type="submission" date="2020-05" db="EMBL/GenBank/DDBJ databases">
        <authorList>
            <person name="Zhu T."/>
            <person name="Keshari N."/>
            <person name="Lu X."/>
        </authorList>
    </citation>
    <scope>NUCLEOTIDE SEQUENCE</scope>
    <source>
        <strain evidence="2">NK1-12</strain>
    </source>
</reference>
<sequence length="198" mass="23000">MDATPNQRLEYLYKEYVRLNDKAEDLINSTYDDFKSLGVVGAVIIVWKPISEIILPTIPKLDSSLFLFLGFLSLLIILGLVALSNLIKQSYSWYFVYNLQAYEVEIKKELREAEDSRIFNFNLGKGETRFIIASYRLTFRTFVLSFASFITFVPFVILCYSSVFYAVLYLSISLIGFLAYLQIFKRVLKQYSSNKFLL</sequence>
<feature type="transmembrane region" description="Helical" evidence="1">
    <location>
        <begin position="137"/>
        <end position="157"/>
    </location>
</feature>
<organism evidence="2">
    <name type="scientific">Leptolyngbya sp. NK1-12</name>
    <dbReference type="NCBI Taxonomy" id="2547451"/>
    <lineage>
        <taxon>Bacteria</taxon>
        <taxon>Bacillati</taxon>
        <taxon>Cyanobacteriota</taxon>
        <taxon>Cyanophyceae</taxon>
        <taxon>Leptolyngbyales</taxon>
        <taxon>Leptolyngbyaceae</taxon>
        <taxon>Leptolyngbya group</taxon>
        <taxon>Leptolyngbya</taxon>
    </lineage>
</organism>
<keyword evidence="1" id="KW-0812">Transmembrane</keyword>